<dbReference type="EMBL" id="JAPDRQ010000037">
    <property type="protein sequence ID" value="KAJ9659733.1"/>
    <property type="molecule type" value="Genomic_DNA"/>
</dbReference>
<keyword evidence="2" id="KW-1185">Reference proteome</keyword>
<accession>A0ACC3AD70</accession>
<organism evidence="1 2">
    <name type="scientific">Neophaeococcomyces mojaviensis</name>
    <dbReference type="NCBI Taxonomy" id="3383035"/>
    <lineage>
        <taxon>Eukaryota</taxon>
        <taxon>Fungi</taxon>
        <taxon>Dikarya</taxon>
        <taxon>Ascomycota</taxon>
        <taxon>Pezizomycotina</taxon>
        <taxon>Eurotiomycetes</taxon>
        <taxon>Chaetothyriomycetidae</taxon>
        <taxon>Chaetothyriales</taxon>
        <taxon>Chaetothyriales incertae sedis</taxon>
        <taxon>Neophaeococcomyces</taxon>
    </lineage>
</organism>
<name>A0ACC3AD70_9EURO</name>
<dbReference type="Proteomes" id="UP001172386">
    <property type="component" value="Unassembled WGS sequence"/>
</dbReference>
<sequence length="302" mass="32204">MRLPSNLLLSSLLLSTTLAADQIPLKEKAQGWFDKAKSYIPSGTPSIPDPIDAGASAIAEKKVEKINIRNHERKLKPKLEGEEEWIVYLTGGNKTCFGRCGRADAAWNEAIPLLSALPQPAGSPSLHLARLDCEKDAVLCTGWAASSPSIYHFTFPQRPSTPDTPAPATPLRVIELNTTTVTASDIVTLARSAPNSRIQEIPTYDGALHPVDGWLAKLGLQYYFGYAIWLMGSTPSWAIMIFISFMSRQFMGRRAGGQRRPDIYGAGAAGGAGPAIPQPAAVPAGAGRGTPGSAGKGGKKKR</sequence>
<reference evidence="1" key="1">
    <citation type="submission" date="2022-10" db="EMBL/GenBank/DDBJ databases">
        <title>Culturing micro-colonial fungi from biological soil crusts in the Mojave desert and describing Neophaeococcomyces mojavensis, and introducing the new genera and species Taxawa tesnikishii.</title>
        <authorList>
            <person name="Kurbessoian T."/>
            <person name="Stajich J.E."/>
        </authorList>
    </citation>
    <scope>NUCLEOTIDE SEQUENCE</scope>
    <source>
        <strain evidence="1">JES_112</strain>
    </source>
</reference>
<protein>
    <submittedName>
        <fullName evidence="1">Uncharacterized protein</fullName>
    </submittedName>
</protein>
<evidence type="ECO:0000313" key="2">
    <source>
        <dbReference type="Proteomes" id="UP001172386"/>
    </source>
</evidence>
<gene>
    <name evidence="1" type="ORF">H2198_002981</name>
</gene>
<evidence type="ECO:0000313" key="1">
    <source>
        <dbReference type="EMBL" id="KAJ9659733.1"/>
    </source>
</evidence>
<proteinExistence type="predicted"/>
<comment type="caution">
    <text evidence="1">The sequence shown here is derived from an EMBL/GenBank/DDBJ whole genome shotgun (WGS) entry which is preliminary data.</text>
</comment>